<dbReference type="InterPro" id="IPR000652">
    <property type="entry name" value="Triosephosphate_isomerase"/>
</dbReference>
<dbReference type="Gene3D" id="3.20.20.70">
    <property type="entry name" value="Aldolase class I"/>
    <property type="match status" value="1"/>
</dbReference>
<evidence type="ECO:0000256" key="2">
    <source>
        <dbReference type="ARBA" id="ARBA00023235"/>
    </source>
</evidence>
<evidence type="ECO:0000256" key="3">
    <source>
        <dbReference type="RuleBase" id="RU363013"/>
    </source>
</evidence>
<comment type="similarity">
    <text evidence="1 3">Belongs to the triosephosphate isomerase family.</text>
</comment>
<comment type="pathway">
    <text evidence="3">Carbohydrate biosynthesis; gluconeogenesis.</text>
</comment>
<organism evidence="4 5">
    <name type="scientific">Friedmanniella luteola</name>
    <dbReference type="NCBI Taxonomy" id="546871"/>
    <lineage>
        <taxon>Bacteria</taxon>
        <taxon>Bacillati</taxon>
        <taxon>Actinomycetota</taxon>
        <taxon>Actinomycetes</taxon>
        <taxon>Propionibacteriales</taxon>
        <taxon>Nocardioidaceae</taxon>
        <taxon>Friedmanniella</taxon>
    </lineage>
</organism>
<dbReference type="InterPro" id="IPR013785">
    <property type="entry name" value="Aldolase_TIM"/>
</dbReference>
<dbReference type="GO" id="GO:0006096">
    <property type="term" value="P:glycolytic process"/>
    <property type="evidence" value="ECO:0007669"/>
    <property type="project" value="UniProtKB-UniPathway"/>
</dbReference>
<dbReference type="GO" id="GO:0019563">
    <property type="term" value="P:glycerol catabolic process"/>
    <property type="evidence" value="ECO:0007669"/>
    <property type="project" value="TreeGrafter"/>
</dbReference>
<dbReference type="EMBL" id="LT629749">
    <property type="protein sequence ID" value="SDT31558.1"/>
    <property type="molecule type" value="Genomic_DNA"/>
</dbReference>
<comment type="pathway">
    <text evidence="3">Carbohydrate degradation; glycolysis; D-glyceraldehyde 3-phosphate from glycerone phosphate: step 1/1.</text>
</comment>
<evidence type="ECO:0000256" key="1">
    <source>
        <dbReference type="ARBA" id="ARBA00007422"/>
    </source>
</evidence>
<dbReference type="Proteomes" id="UP000199092">
    <property type="component" value="Chromosome I"/>
</dbReference>
<dbReference type="GO" id="GO:0004807">
    <property type="term" value="F:triose-phosphate isomerase activity"/>
    <property type="evidence" value="ECO:0007669"/>
    <property type="project" value="UniProtKB-EC"/>
</dbReference>
<keyword evidence="2 3" id="KW-0413">Isomerase</keyword>
<comment type="subunit">
    <text evidence="3">Homodimer.</text>
</comment>
<dbReference type="PANTHER" id="PTHR21139">
    <property type="entry name" value="TRIOSEPHOSPHATE ISOMERASE"/>
    <property type="match status" value="1"/>
</dbReference>
<dbReference type="GO" id="GO:0006094">
    <property type="term" value="P:gluconeogenesis"/>
    <property type="evidence" value="ECO:0007669"/>
    <property type="project" value="UniProtKB-UniPathway"/>
</dbReference>
<reference evidence="4 5" key="1">
    <citation type="submission" date="2016-10" db="EMBL/GenBank/DDBJ databases">
        <authorList>
            <person name="de Groot N.N."/>
        </authorList>
    </citation>
    <scope>NUCLEOTIDE SEQUENCE [LARGE SCALE GENOMIC DNA]</scope>
    <source>
        <strain evidence="4 5">DSM 21741</strain>
    </source>
</reference>
<keyword evidence="5" id="KW-1185">Reference proteome</keyword>
<dbReference type="GO" id="GO:0005829">
    <property type="term" value="C:cytosol"/>
    <property type="evidence" value="ECO:0007669"/>
    <property type="project" value="TreeGrafter"/>
</dbReference>
<dbReference type="SUPFAM" id="SSF51351">
    <property type="entry name" value="Triosephosphate isomerase (TIM)"/>
    <property type="match status" value="1"/>
</dbReference>
<dbReference type="PROSITE" id="PS51440">
    <property type="entry name" value="TIM_2"/>
    <property type="match status" value="1"/>
</dbReference>
<sequence>MTSTVAGGVAAAAPSGSPYPAVPPAGTLWVGTSWKMNKTLGEAAAFVDALVAAELPPGVQPFVLPAHTALAHVRDRLPAGSPVLLGAQNAHWGPEGAGTGEISMRMAADAGARLVEMGHSERRADFGETDRTVALKAAAALRHGLLPLICVGEPLEVREAGGAADFVAGQVRAALAEVGPDDVGRVLVAYEPIWAIGEHGRPATQDQIAPVMALIVEVVAACAGGGSLLALLYGGGVHPDNAEELLTDPSTDGLFVGRAGWDVQGYLRLLQLCAPFARPRF</sequence>
<dbReference type="InterPro" id="IPR035990">
    <property type="entry name" value="TIM_sf"/>
</dbReference>
<dbReference type="CDD" id="cd00311">
    <property type="entry name" value="TIM"/>
    <property type="match status" value="1"/>
</dbReference>
<dbReference type="NCBIfam" id="NF000722">
    <property type="entry name" value="PRK00042.2-1"/>
    <property type="match status" value="1"/>
</dbReference>
<dbReference type="UniPathway" id="UPA00138"/>
<dbReference type="Pfam" id="PF00121">
    <property type="entry name" value="TIM"/>
    <property type="match status" value="1"/>
</dbReference>
<keyword evidence="3" id="KW-0324">Glycolysis</keyword>
<name>A0A1H1ZCY6_9ACTN</name>
<dbReference type="PANTHER" id="PTHR21139:SF42">
    <property type="entry name" value="TRIOSEPHOSPHATE ISOMERASE"/>
    <property type="match status" value="1"/>
</dbReference>
<dbReference type="EC" id="5.3.1.1" evidence="3"/>
<evidence type="ECO:0000313" key="5">
    <source>
        <dbReference type="Proteomes" id="UP000199092"/>
    </source>
</evidence>
<dbReference type="STRING" id="546871.SAMN04488543_3694"/>
<accession>A0A1H1ZCY6</accession>
<gene>
    <name evidence="4" type="ORF">SAMN04488543_3694</name>
</gene>
<dbReference type="UniPathway" id="UPA00109">
    <property type="reaction ID" value="UER00189"/>
</dbReference>
<keyword evidence="3" id="KW-0312">Gluconeogenesis</keyword>
<comment type="catalytic activity">
    <reaction evidence="3">
        <text>D-glyceraldehyde 3-phosphate = dihydroxyacetone phosphate</text>
        <dbReference type="Rhea" id="RHEA:18585"/>
        <dbReference type="ChEBI" id="CHEBI:57642"/>
        <dbReference type="ChEBI" id="CHEBI:59776"/>
        <dbReference type="EC" id="5.3.1.1"/>
    </reaction>
</comment>
<dbReference type="RefSeq" id="WP_231930144.1">
    <property type="nucleotide sequence ID" value="NZ_LT629749.1"/>
</dbReference>
<proteinExistence type="inferred from homology"/>
<dbReference type="GO" id="GO:0046166">
    <property type="term" value="P:glyceraldehyde-3-phosphate biosynthetic process"/>
    <property type="evidence" value="ECO:0007669"/>
    <property type="project" value="TreeGrafter"/>
</dbReference>
<evidence type="ECO:0000313" key="4">
    <source>
        <dbReference type="EMBL" id="SDT31558.1"/>
    </source>
</evidence>
<keyword evidence="3" id="KW-0963">Cytoplasm</keyword>
<dbReference type="AlphaFoldDB" id="A0A1H1ZCY6"/>
<comment type="subcellular location">
    <subcellularLocation>
        <location evidence="3">Cytoplasm</location>
    </subcellularLocation>
</comment>
<protein>
    <recommendedName>
        <fullName evidence="3">Triosephosphate isomerase</fullName>
        <ecNumber evidence="3">5.3.1.1</ecNumber>
    </recommendedName>
</protein>